<dbReference type="Proteomes" id="UP000243250">
    <property type="component" value="Unassembled WGS sequence"/>
</dbReference>
<dbReference type="SUPFAM" id="SSF50998">
    <property type="entry name" value="Quinoprotein alcohol dehydrogenase-like"/>
    <property type="match status" value="1"/>
</dbReference>
<feature type="region of interest" description="Disordered" evidence="1">
    <location>
        <begin position="64"/>
        <end position="123"/>
    </location>
</feature>
<name>A0A1I6HAF7_9EURY</name>
<evidence type="ECO:0000256" key="1">
    <source>
        <dbReference type="SAM" id="MobiDB-lite"/>
    </source>
</evidence>
<dbReference type="STRING" id="555875.SAMN04488124_1982"/>
<organism evidence="3 4">
    <name type="scientific">Halogeometricum limi</name>
    <dbReference type="NCBI Taxonomy" id="555875"/>
    <lineage>
        <taxon>Archaea</taxon>
        <taxon>Methanobacteriati</taxon>
        <taxon>Methanobacteriota</taxon>
        <taxon>Stenosarchaea group</taxon>
        <taxon>Halobacteria</taxon>
        <taxon>Halobacteriales</taxon>
        <taxon>Haloferacaceae</taxon>
        <taxon>Halogeometricum</taxon>
    </lineage>
</organism>
<evidence type="ECO:0000256" key="2">
    <source>
        <dbReference type="SAM" id="Phobius"/>
    </source>
</evidence>
<dbReference type="OrthoDB" id="320255at2157"/>
<reference evidence="4" key="1">
    <citation type="submission" date="2016-10" db="EMBL/GenBank/DDBJ databases">
        <authorList>
            <person name="Varghese N."/>
            <person name="Submissions S."/>
        </authorList>
    </citation>
    <scope>NUCLEOTIDE SEQUENCE [LARGE SCALE GENOMIC DNA]</scope>
    <source>
        <strain evidence="4">CGMCC 1.8711</strain>
    </source>
</reference>
<keyword evidence="2" id="KW-0812">Transmembrane</keyword>
<evidence type="ECO:0000313" key="3">
    <source>
        <dbReference type="EMBL" id="SFR51442.1"/>
    </source>
</evidence>
<dbReference type="AlphaFoldDB" id="A0A1I6HAF7"/>
<dbReference type="EMBL" id="FOYS01000003">
    <property type="protein sequence ID" value="SFR51442.1"/>
    <property type="molecule type" value="Genomic_DNA"/>
</dbReference>
<accession>A0A1I6HAF7</accession>
<dbReference type="RefSeq" id="WP_089880034.1">
    <property type="nucleotide sequence ID" value="NZ_FOYS01000003.1"/>
</dbReference>
<feature type="compositionally biased region" description="Acidic residues" evidence="1">
    <location>
        <begin position="91"/>
        <end position="116"/>
    </location>
</feature>
<gene>
    <name evidence="3" type="ORF">SAMN04488124_1982</name>
</gene>
<protein>
    <submittedName>
        <fullName evidence="3">Uncharacterized protein</fullName>
    </submittedName>
</protein>
<feature type="transmembrane region" description="Helical" evidence="2">
    <location>
        <begin position="20"/>
        <end position="51"/>
    </location>
</feature>
<evidence type="ECO:0000313" key="4">
    <source>
        <dbReference type="Proteomes" id="UP000243250"/>
    </source>
</evidence>
<proteinExistence type="predicted"/>
<sequence>MSSSDDGFAAFYRRYSQTWVHAVATAALTAFGMLTFVNKLFAVVAIAAYVLPPIVQYVRGSSGGTAETAETTETTKSTETAQATGGKTGETDESIGGEEADETASEKETADEEPTEPEWTVADVPTDGTLLDAVVGDSAAYAVGEGGIVVARDGAEWTAVFSDGPGADANTLRGVDSTDGGTWVVGDGGAVGRIGADGTHVDHSAPDGDTSAISDVAASADGTDETVLLTDSSGRVRRGQYRDGELRFEDPTKPGSGSSIASVELDGTNGYVCDSGGGVFRTADGDRTFESLAFDGDGAPTDVAVDGGDCLVCDDAGVVHRYDGTNWTPTRVADERLVALSCDGDDCIAVGENAAYERSSNGWERASLPPVASLRGVDSGASGVVCVGEDGTVVERVSE</sequence>
<dbReference type="InterPro" id="IPR011047">
    <property type="entry name" value="Quinoprotein_ADH-like_sf"/>
</dbReference>
<keyword evidence="2" id="KW-1133">Transmembrane helix</keyword>
<keyword evidence="2" id="KW-0472">Membrane</keyword>
<keyword evidence="4" id="KW-1185">Reference proteome</keyword>
<feature type="compositionally biased region" description="Low complexity" evidence="1">
    <location>
        <begin position="64"/>
        <end position="85"/>
    </location>
</feature>